<dbReference type="InterPro" id="IPR015590">
    <property type="entry name" value="Aldehyde_DH_dom"/>
</dbReference>
<keyword evidence="2 4" id="KW-0560">Oxidoreductase</keyword>
<evidence type="ECO:0000259" key="5">
    <source>
        <dbReference type="Pfam" id="PF00171"/>
    </source>
</evidence>
<dbReference type="PROSITE" id="PS00687">
    <property type="entry name" value="ALDEHYDE_DEHYDR_GLU"/>
    <property type="match status" value="1"/>
</dbReference>
<comment type="similarity">
    <text evidence="1 4">Belongs to the aldehyde dehydrogenase family.</text>
</comment>
<evidence type="ECO:0000256" key="4">
    <source>
        <dbReference type="RuleBase" id="RU003345"/>
    </source>
</evidence>
<evidence type="ECO:0000313" key="6">
    <source>
        <dbReference type="EMBL" id="GGE25949.1"/>
    </source>
</evidence>
<evidence type="ECO:0000256" key="2">
    <source>
        <dbReference type="ARBA" id="ARBA00023002"/>
    </source>
</evidence>
<dbReference type="FunFam" id="3.40.309.10:FF:000012">
    <property type="entry name" value="Betaine aldehyde dehydrogenase"/>
    <property type="match status" value="1"/>
</dbReference>
<dbReference type="Gene3D" id="3.40.605.10">
    <property type="entry name" value="Aldehyde Dehydrogenase, Chain A, domain 1"/>
    <property type="match status" value="1"/>
</dbReference>
<dbReference type="Gene3D" id="3.40.309.10">
    <property type="entry name" value="Aldehyde Dehydrogenase, Chain A, domain 2"/>
    <property type="match status" value="1"/>
</dbReference>
<protein>
    <submittedName>
        <fullName evidence="6">Betaine-aldehyde dehydrogenase</fullName>
    </submittedName>
</protein>
<keyword evidence="7" id="KW-1185">Reference proteome</keyword>
<proteinExistence type="inferred from homology"/>
<dbReference type="GO" id="GO:0016620">
    <property type="term" value="F:oxidoreductase activity, acting on the aldehyde or oxo group of donors, NAD or NADP as acceptor"/>
    <property type="evidence" value="ECO:0007669"/>
    <property type="project" value="InterPro"/>
</dbReference>
<dbReference type="InterPro" id="IPR016162">
    <property type="entry name" value="Ald_DH_N"/>
</dbReference>
<comment type="caution">
    <text evidence="6">The sequence shown here is derived from an EMBL/GenBank/DDBJ whole genome shotgun (WGS) entry which is preliminary data.</text>
</comment>
<dbReference type="SUPFAM" id="SSF53720">
    <property type="entry name" value="ALDH-like"/>
    <property type="match status" value="1"/>
</dbReference>
<dbReference type="FunFam" id="3.40.605.10:FF:000007">
    <property type="entry name" value="NAD/NADP-dependent betaine aldehyde dehydrogenase"/>
    <property type="match status" value="1"/>
</dbReference>
<reference evidence="6" key="2">
    <citation type="submission" date="2020-09" db="EMBL/GenBank/DDBJ databases">
        <authorList>
            <person name="Sun Q."/>
            <person name="Zhou Y."/>
        </authorList>
    </citation>
    <scope>NUCLEOTIDE SEQUENCE</scope>
    <source>
        <strain evidence="6">CGMCC 1.15179</strain>
    </source>
</reference>
<dbReference type="PANTHER" id="PTHR11699">
    <property type="entry name" value="ALDEHYDE DEHYDROGENASE-RELATED"/>
    <property type="match status" value="1"/>
</dbReference>
<dbReference type="EMBL" id="BMHQ01000012">
    <property type="protein sequence ID" value="GGE25949.1"/>
    <property type="molecule type" value="Genomic_DNA"/>
</dbReference>
<evidence type="ECO:0000256" key="1">
    <source>
        <dbReference type="ARBA" id="ARBA00009986"/>
    </source>
</evidence>
<feature type="domain" description="Aldehyde dehydrogenase" evidence="5">
    <location>
        <begin position="23"/>
        <end position="487"/>
    </location>
</feature>
<sequence>MLKEEVKASLLKERYPLLINGEYVDGSSGEWFETYNPATGETIARVAKATREDVDKAVSAAREALEKGKWSRWPASRRGQILNKAARIMRERFNDLVHLEVLNSGKAWSAAQGQVHQAIEDFEMYAGAVHTLSGETKPVPQGFLNYTLKEPVGVCAQIIPWNYPLMMAAWKIAPALATGCTIVLKPASLTPVTSHVLAEICQEAGVPAGVINIITGSGADVGAYLTEHPGVDKVAFTGETGTGKDIMKTASETLKRVTLELGGKSPNLVFEDADVDAAVDGSVFGIYYNTGQSCEARSRLFVHESIYDEFVAKFIEKTKRLKLGDTLDKSTHVGAVISQAQWDVIHSYVKSAVEEGAKVVYGGGRPEGEEFTKGHWYMPTVITEVTNDMKVAQEEIFGPVVVILKFRDEKEAIHQANDTIYGLAAAIWTKDFGRAHRVAAQLKAGTVMVNNPFSAMPGLPFGGYKQSGFGRELALETLNLYTETKSVNAYIGSKPLNPFGI</sequence>
<dbReference type="AlphaFoldDB" id="A0A8J2VJ01"/>
<reference evidence="6" key="1">
    <citation type="journal article" date="2014" name="Int. J. Syst. Evol. Microbiol.">
        <title>Complete genome sequence of Corynebacterium casei LMG S-19264T (=DSM 44701T), isolated from a smear-ripened cheese.</title>
        <authorList>
            <consortium name="US DOE Joint Genome Institute (JGI-PGF)"/>
            <person name="Walter F."/>
            <person name="Albersmeier A."/>
            <person name="Kalinowski J."/>
            <person name="Ruckert C."/>
        </authorList>
    </citation>
    <scope>NUCLEOTIDE SEQUENCE</scope>
    <source>
        <strain evidence="6">CGMCC 1.15179</strain>
    </source>
</reference>
<dbReference type="InterPro" id="IPR016163">
    <property type="entry name" value="Ald_DH_C"/>
</dbReference>
<dbReference type="InterPro" id="IPR029510">
    <property type="entry name" value="Ald_DH_CS_GLU"/>
</dbReference>
<dbReference type="InterPro" id="IPR016161">
    <property type="entry name" value="Ald_DH/histidinol_DH"/>
</dbReference>
<evidence type="ECO:0000256" key="3">
    <source>
        <dbReference type="PROSITE-ProRule" id="PRU10007"/>
    </source>
</evidence>
<accession>A0A8J2VJ01</accession>
<organism evidence="6 7">
    <name type="scientific">Marinithermofilum abyssi</name>
    <dbReference type="NCBI Taxonomy" id="1571185"/>
    <lineage>
        <taxon>Bacteria</taxon>
        <taxon>Bacillati</taxon>
        <taxon>Bacillota</taxon>
        <taxon>Bacilli</taxon>
        <taxon>Bacillales</taxon>
        <taxon>Thermoactinomycetaceae</taxon>
        <taxon>Marinithermofilum</taxon>
    </lineage>
</organism>
<gene>
    <name evidence="6" type="primary">gbsA</name>
    <name evidence="6" type="ORF">GCM10011571_30120</name>
</gene>
<dbReference type="RefSeq" id="WP_188648718.1">
    <property type="nucleotide sequence ID" value="NZ_BMHQ01000012.1"/>
</dbReference>
<name>A0A8J2VJ01_9BACL</name>
<dbReference type="Proteomes" id="UP000625210">
    <property type="component" value="Unassembled WGS sequence"/>
</dbReference>
<evidence type="ECO:0000313" key="7">
    <source>
        <dbReference type="Proteomes" id="UP000625210"/>
    </source>
</evidence>
<dbReference type="Pfam" id="PF00171">
    <property type="entry name" value="Aldedh"/>
    <property type="match status" value="1"/>
</dbReference>
<feature type="active site" evidence="3">
    <location>
        <position position="260"/>
    </location>
</feature>